<sequence length="111" mass="12615">MRFFAIYARSSATHPPHDHSRYRRRPQDRRLSEEGADGVRVSGRPDSQRRRWPASGPGAPVRADRARRDAARPRWLADHAGAAHQTRPAGDLPHGARPCERSYPWSGTRCR</sequence>
<keyword evidence="2" id="KW-0808">Transferase</keyword>
<dbReference type="AlphaFoldDB" id="A0A2C9XW20"/>
<evidence type="ECO:0000256" key="1">
    <source>
        <dbReference type="SAM" id="MobiDB-lite"/>
    </source>
</evidence>
<gene>
    <name evidence="2" type="ORF">PAMC26510_22325</name>
</gene>
<feature type="region of interest" description="Disordered" evidence="1">
    <location>
        <begin position="1"/>
        <end position="111"/>
    </location>
</feature>
<comment type="caution">
    <text evidence="2">The sequence shown here is derived from an EMBL/GenBank/DDBJ whole genome shotgun (WGS) entry which is preliminary data.</text>
</comment>
<protein>
    <submittedName>
        <fullName evidence="2">Heavy metal sensor histidine kinase</fullName>
    </submittedName>
</protein>
<feature type="compositionally biased region" description="Basic and acidic residues" evidence="1">
    <location>
        <begin position="62"/>
        <end position="77"/>
    </location>
</feature>
<proteinExistence type="predicted"/>
<name>A0A2C9XW20_CABSO</name>
<evidence type="ECO:0000313" key="2">
    <source>
        <dbReference type="EMBL" id="OTP72071.1"/>
    </source>
</evidence>
<dbReference type="GO" id="GO:0016301">
    <property type="term" value="F:kinase activity"/>
    <property type="evidence" value="ECO:0007669"/>
    <property type="project" value="UniProtKB-KW"/>
</dbReference>
<dbReference type="EMBL" id="NBTY01000121">
    <property type="protein sequence ID" value="OTP72071.1"/>
    <property type="molecule type" value="Genomic_DNA"/>
</dbReference>
<evidence type="ECO:0000313" key="3">
    <source>
        <dbReference type="Proteomes" id="UP000194546"/>
    </source>
</evidence>
<accession>A0A2C9XW20</accession>
<reference evidence="2 3" key="1">
    <citation type="submission" date="2017-03" db="EMBL/GenBank/DDBJ databases">
        <title>Genome analysis of strain PAMC 26510.</title>
        <authorList>
            <person name="Oh H.-M."/>
            <person name="Yang J.-A."/>
        </authorList>
    </citation>
    <scope>NUCLEOTIDE SEQUENCE [LARGE SCALE GENOMIC DNA]</scope>
    <source>
        <strain evidence="2 3">PAMC 26510</strain>
    </source>
</reference>
<organism evidence="2 3">
    <name type="scientific">Caballeronia sordidicola</name>
    <name type="common">Burkholderia sordidicola</name>
    <dbReference type="NCBI Taxonomy" id="196367"/>
    <lineage>
        <taxon>Bacteria</taxon>
        <taxon>Pseudomonadati</taxon>
        <taxon>Pseudomonadota</taxon>
        <taxon>Betaproteobacteria</taxon>
        <taxon>Burkholderiales</taxon>
        <taxon>Burkholderiaceae</taxon>
        <taxon>Caballeronia</taxon>
    </lineage>
</organism>
<dbReference type="Proteomes" id="UP000194546">
    <property type="component" value="Unassembled WGS sequence"/>
</dbReference>
<keyword evidence="2" id="KW-0418">Kinase</keyword>